<dbReference type="RefSeq" id="XP_030828968.1">
    <property type="nucleotide sequence ID" value="XM_030973108.1"/>
</dbReference>
<evidence type="ECO:0000256" key="2">
    <source>
        <dbReference type="ARBA" id="ARBA00005334"/>
    </source>
</evidence>
<keyword evidence="4 7" id="KW-0235">DNA replication</keyword>
<keyword evidence="11" id="KW-1185">Reference proteome</keyword>
<dbReference type="PANTHER" id="PTHR12087:SF0">
    <property type="entry name" value="ORIGIN RECOGNITION COMPLEX SUBUNIT 4"/>
    <property type="match status" value="1"/>
</dbReference>
<dbReference type="Gene3D" id="3.40.50.300">
    <property type="entry name" value="P-loop containing nucleotide triphosphate hydrolases"/>
    <property type="match status" value="1"/>
</dbReference>
<proteinExistence type="inferred from homology"/>
<dbReference type="Pfam" id="PF14629">
    <property type="entry name" value="ORC4_C"/>
    <property type="match status" value="1"/>
</dbReference>
<dbReference type="Proteomes" id="UP000007110">
    <property type="component" value="Unassembled WGS sequence"/>
</dbReference>
<comment type="function">
    <text evidence="7">Component of the origin recognition complex (ORC) that binds origins of replication.</text>
</comment>
<dbReference type="GO" id="GO:0000808">
    <property type="term" value="C:origin recognition complex"/>
    <property type="evidence" value="ECO:0007669"/>
    <property type="project" value="InterPro"/>
</dbReference>
<dbReference type="PIRSF" id="PIRSF007858">
    <property type="entry name" value="ORC4"/>
    <property type="match status" value="1"/>
</dbReference>
<reference evidence="11" key="1">
    <citation type="submission" date="2015-02" db="EMBL/GenBank/DDBJ databases">
        <title>Genome sequencing for Strongylocentrotus purpuratus.</title>
        <authorList>
            <person name="Murali S."/>
            <person name="Liu Y."/>
            <person name="Vee V."/>
            <person name="English A."/>
            <person name="Wang M."/>
            <person name="Skinner E."/>
            <person name="Han Y."/>
            <person name="Muzny D.M."/>
            <person name="Worley K.C."/>
            <person name="Gibbs R.A."/>
        </authorList>
    </citation>
    <scope>NUCLEOTIDE SEQUENCE</scope>
</reference>
<dbReference type="GO" id="GO:0003677">
    <property type="term" value="F:DNA binding"/>
    <property type="evidence" value="ECO:0007669"/>
    <property type="project" value="UniProtKB-KW"/>
</dbReference>
<evidence type="ECO:0000313" key="10">
    <source>
        <dbReference type="EnsemblMetazoa" id="XP_030828968"/>
    </source>
</evidence>
<dbReference type="GO" id="GO:0006260">
    <property type="term" value="P:DNA replication"/>
    <property type="evidence" value="ECO:0007669"/>
    <property type="project" value="UniProtKB-KW"/>
</dbReference>
<comment type="similarity">
    <text evidence="2 7">Belongs to the ORC4 family.</text>
</comment>
<reference evidence="10" key="2">
    <citation type="submission" date="2021-01" db="UniProtKB">
        <authorList>
            <consortium name="EnsemblMetazoa"/>
        </authorList>
    </citation>
    <scope>IDENTIFICATION</scope>
</reference>
<evidence type="ECO:0000256" key="8">
    <source>
        <dbReference type="SAM" id="MobiDB-lite"/>
    </source>
</evidence>
<dbReference type="GO" id="GO:0005634">
    <property type="term" value="C:nucleus"/>
    <property type="evidence" value="ECO:0007669"/>
    <property type="project" value="UniProtKB-SubCell"/>
</dbReference>
<evidence type="ECO:0000259" key="9">
    <source>
        <dbReference type="Pfam" id="PF14629"/>
    </source>
</evidence>
<dbReference type="GeneID" id="105445204"/>
<evidence type="ECO:0000313" key="11">
    <source>
        <dbReference type="Proteomes" id="UP000007110"/>
    </source>
</evidence>
<evidence type="ECO:0000256" key="1">
    <source>
        <dbReference type="ARBA" id="ARBA00004123"/>
    </source>
</evidence>
<dbReference type="AlphaFoldDB" id="A0A7M7SSW1"/>
<organism evidence="10 11">
    <name type="scientific">Strongylocentrotus purpuratus</name>
    <name type="common">Purple sea urchin</name>
    <dbReference type="NCBI Taxonomy" id="7668"/>
    <lineage>
        <taxon>Eukaryota</taxon>
        <taxon>Metazoa</taxon>
        <taxon>Echinodermata</taxon>
        <taxon>Eleutherozoa</taxon>
        <taxon>Echinozoa</taxon>
        <taxon>Echinoidea</taxon>
        <taxon>Euechinoidea</taxon>
        <taxon>Echinacea</taxon>
        <taxon>Camarodonta</taxon>
        <taxon>Echinidea</taxon>
        <taxon>Strongylocentrotidae</taxon>
        <taxon>Strongylocentrotus</taxon>
    </lineage>
</organism>
<sequence>MPSKNKGRKSVAGIKPNPSSSLSGAEDEVYFEVQRILRNRMCGSELPASLPHLQDQRRHLMDIIERCATQGESNSALVIGPRGSGKSMLLKHVLAELVKNRKVSTNLLQVRLNGLLQTDDRIAIQEITRQLKLENVAEEKVFDVVELLEKRVKSRFSHRQIHVFNTLTFDQYCEVFRKTLMLPSNFMDKTFAKEWNNHIEMLTEDATITEILQKTYSLDKSVRSLYSLMLLPISRIGADHPTFEGHQLLESRKIHSTDSKAAMLHGVSVLQLCLIIAMRHLTDLYEGDPFNFEMVYNEYQKFIQKKSHTVQQFDKSVVLKAFEHLVALELVKPAEHSTASSTRTQKEYRAMSILVTSSQLAESLSSYPSCPSELLHWAKNPMAS</sequence>
<evidence type="ECO:0000256" key="7">
    <source>
        <dbReference type="PIRNR" id="PIRNR007858"/>
    </source>
</evidence>
<comment type="subcellular location">
    <subcellularLocation>
        <location evidence="1 7">Nucleus</location>
    </subcellularLocation>
</comment>
<feature type="domain" description="Origin recognition complex subunit 4 C-terminal" evidence="9">
    <location>
        <begin position="174"/>
        <end position="363"/>
    </location>
</feature>
<keyword evidence="6 7" id="KW-0539">Nucleus</keyword>
<accession>A0A7M7SSW1</accession>
<evidence type="ECO:0000256" key="5">
    <source>
        <dbReference type="ARBA" id="ARBA00023125"/>
    </source>
</evidence>
<evidence type="ECO:0000256" key="3">
    <source>
        <dbReference type="ARBA" id="ARBA00019083"/>
    </source>
</evidence>
<dbReference type="PANTHER" id="PTHR12087">
    <property type="entry name" value="ORIGIN RECOGNITION COMPLEX SUBUNIT 4"/>
    <property type="match status" value="1"/>
</dbReference>
<feature type="region of interest" description="Disordered" evidence="8">
    <location>
        <begin position="1"/>
        <end position="23"/>
    </location>
</feature>
<dbReference type="InterPro" id="IPR016527">
    <property type="entry name" value="ORC4"/>
</dbReference>
<dbReference type="InterPro" id="IPR027417">
    <property type="entry name" value="P-loop_NTPase"/>
</dbReference>
<evidence type="ECO:0000256" key="6">
    <source>
        <dbReference type="ARBA" id="ARBA00023242"/>
    </source>
</evidence>
<name>A0A7M7SSW1_STRPU</name>
<protein>
    <recommendedName>
        <fullName evidence="3 7">Origin recognition complex subunit 4</fullName>
    </recommendedName>
</protein>
<dbReference type="SUPFAM" id="SSF52540">
    <property type="entry name" value="P-loop containing nucleoside triphosphate hydrolases"/>
    <property type="match status" value="1"/>
</dbReference>
<evidence type="ECO:0000256" key="4">
    <source>
        <dbReference type="ARBA" id="ARBA00022705"/>
    </source>
</evidence>
<keyword evidence="5 7" id="KW-0238">DNA-binding</keyword>
<dbReference type="InterPro" id="IPR032705">
    <property type="entry name" value="ORC4_C"/>
</dbReference>
<dbReference type="EnsemblMetazoa" id="XM_030973108">
    <property type="protein sequence ID" value="XP_030828968"/>
    <property type="gene ID" value="LOC105445204"/>
</dbReference>